<keyword evidence="2" id="KW-1185">Reference proteome</keyword>
<reference evidence="1 2" key="1">
    <citation type="submission" date="2023-09" db="EMBL/GenBank/DDBJ databases">
        <authorList>
            <person name="Rey-Velasco X."/>
        </authorList>
    </citation>
    <scope>NUCLEOTIDE SEQUENCE [LARGE SCALE GENOMIC DNA]</scope>
    <source>
        <strain evidence="1 2">F117</strain>
    </source>
</reference>
<proteinExistence type="predicted"/>
<dbReference type="EMBL" id="JAVRHK010000008">
    <property type="protein sequence ID" value="MDT0677324.1"/>
    <property type="molecule type" value="Genomic_DNA"/>
</dbReference>
<dbReference type="Proteomes" id="UP001262582">
    <property type="component" value="Unassembled WGS sequence"/>
</dbReference>
<gene>
    <name evidence="1" type="ORF">RM539_12120</name>
</gene>
<sequence>MGNLKQTYLILAILFLNSCQQPNEGYQKLTKYLEKNIETHEVSESHLYFFLPDDACSGLVGALTPYFNSMKDEKRISLVLIGRSKRKLDIISKDFIAKNQLQFDTSGKAYNYNLVKPLTPTIYIISSSGEIEVKEYPEIDLQQMKEDVDHFLKTEKENSKKATANSV</sequence>
<name>A0ABU3D706_9FLAO</name>
<evidence type="ECO:0000313" key="2">
    <source>
        <dbReference type="Proteomes" id="UP001262582"/>
    </source>
</evidence>
<dbReference type="RefSeq" id="WP_311503666.1">
    <property type="nucleotide sequence ID" value="NZ_JAVRHK010000008.1"/>
</dbReference>
<evidence type="ECO:0008006" key="3">
    <source>
        <dbReference type="Google" id="ProtNLM"/>
    </source>
</evidence>
<evidence type="ECO:0000313" key="1">
    <source>
        <dbReference type="EMBL" id="MDT0677324.1"/>
    </source>
</evidence>
<comment type="caution">
    <text evidence="1">The sequence shown here is derived from an EMBL/GenBank/DDBJ whole genome shotgun (WGS) entry which is preliminary data.</text>
</comment>
<organism evidence="1 2">
    <name type="scientific">Autumnicola musiva</name>
    <dbReference type="NCBI Taxonomy" id="3075589"/>
    <lineage>
        <taxon>Bacteria</taxon>
        <taxon>Pseudomonadati</taxon>
        <taxon>Bacteroidota</taxon>
        <taxon>Flavobacteriia</taxon>
        <taxon>Flavobacteriales</taxon>
        <taxon>Flavobacteriaceae</taxon>
        <taxon>Autumnicola</taxon>
    </lineage>
</organism>
<accession>A0ABU3D706</accession>
<protein>
    <recommendedName>
        <fullName evidence="3">DUF4174 domain-containing protein</fullName>
    </recommendedName>
</protein>